<dbReference type="PANTHER" id="PTHR11895:SF151">
    <property type="entry name" value="GLUTAMYL-TRNA(GLN) AMIDOTRANSFERASE SUBUNIT A"/>
    <property type="match status" value="1"/>
</dbReference>
<organism evidence="2 3">
    <name type="scientific">Paraburkholderia lacunae</name>
    <dbReference type="NCBI Taxonomy" id="2211104"/>
    <lineage>
        <taxon>Bacteria</taxon>
        <taxon>Pseudomonadati</taxon>
        <taxon>Pseudomonadota</taxon>
        <taxon>Betaproteobacteria</taxon>
        <taxon>Burkholderiales</taxon>
        <taxon>Burkholderiaceae</taxon>
        <taxon>Paraburkholderia</taxon>
    </lineage>
</organism>
<sequence>MNTNSFYRPVSGLDLLTRIDNDPQERGRIILDTLARIEEVDPEVRAMTVVARREAVMASAAAAKGPLAGIPIAVKDIFDTDDLVTSYGSPIYEGYQPRSDAAIVTLLRRNGGVIVGKTVTSEFAYMAPTVTRNPCDMGRTAGGSSSGSAAAVAAGMTPFAIGSQTGGSTIRPASFCGIAGYKPTFGMLPTVGMKCFSWSFDTVGLFAAGVRDVAYLAQILSGRQLAVDGVTASPVFGVPENYPWTEPSANAGAALDTAARAIEHSGGRVRRIRLGSWMADMITAHDTIQSYEAYQALGSEYDHHRADLSPKLTGFLDRAAAVDTATYAKARVLMDQAKDRLSELFDGITGLLTPSAPDEALDGLESTGDPAFNRNWTLLGCPCVNVPGISGARGGPIGVQVIGRPWEDARCLDAAAFVEQAIAAAAGRHPTMLAANAAPL</sequence>
<proteinExistence type="predicted"/>
<evidence type="ECO:0000259" key="1">
    <source>
        <dbReference type="Pfam" id="PF01425"/>
    </source>
</evidence>
<dbReference type="InterPro" id="IPR000120">
    <property type="entry name" value="Amidase"/>
</dbReference>
<dbReference type="Proteomes" id="UP000254875">
    <property type="component" value="Unassembled WGS sequence"/>
</dbReference>
<protein>
    <submittedName>
        <fullName evidence="2">Amidase</fullName>
    </submittedName>
</protein>
<dbReference type="PANTHER" id="PTHR11895">
    <property type="entry name" value="TRANSAMIDASE"/>
    <property type="match status" value="1"/>
</dbReference>
<dbReference type="AlphaFoldDB" id="A0A370MXS0"/>
<dbReference type="InterPro" id="IPR036928">
    <property type="entry name" value="AS_sf"/>
</dbReference>
<reference evidence="3" key="1">
    <citation type="submission" date="2018-05" db="EMBL/GenBank/DDBJ databases">
        <authorList>
            <person name="Feng T."/>
        </authorList>
    </citation>
    <scope>NUCLEOTIDE SEQUENCE [LARGE SCALE GENOMIC DNA]</scope>
    <source>
        <strain evidence="3">S27</strain>
    </source>
</reference>
<keyword evidence="3" id="KW-1185">Reference proteome</keyword>
<dbReference type="OrthoDB" id="8641877at2"/>
<dbReference type="SUPFAM" id="SSF75304">
    <property type="entry name" value="Amidase signature (AS) enzymes"/>
    <property type="match status" value="1"/>
</dbReference>
<dbReference type="Pfam" id="PF01425">
    <property type="entry name" value="Amidase"/>
    <property type="match status" value="1"/>
</dbReference>
<accession>A0A370MXS0</accession>
<evidence type="ECO:0000313" key="2">
    <source>
        <dbReference type="EMBL" id="RDJ98112.1"/>
    </source>
</evidence>
<feature type="domain" description="Amidase" evidence="1">
    <location>
        <begin position="29"/>
        <end position="412"/>
    </location>
</feature>
<dbReference type="EMBL" id="QHKS01000039">
    <property type="protein sequence ID" value="RDJ98112.1"/>
    <property type="molecule type" value="Genomic_DNA"/>
</dbReference>
<comment type="caution">
    <text evidence="2">The sequence shown here is derived from an EMBL/GenBank/DDBJ whole genome shotgun (WGS) entry which is preliminary data.</text>
</comment>
<dbReference type="GO" id="GO:0003824">
    <property type="term" value="F:catalytic activity"/>
    <property type="evidence" value="ECO:0007669"/>
    <property type="project" value="InterPro"/>
</dbReference>
<name>A0A370MXS0_9BURK</name>
<dbReference type="RefSeq" id="WP_115108726.1">
    <property type="nucleotide sequence ID" value="NZ_QHKS01000039.1"/>
</dbReference>
<evidence type="ECO:0000313" key="3">
    <source>
        <dbReference type="Proteomes" id="UP000254875"/>
    </source>
</evidence>
<dbReference type="InterPro" id="IPR023631">
    <property type="entry name" value="Amidase_dom"/>
</dbReference>
<dbReference type="Gene3D" id="3.90.1300.10">
    <property type="entry name" value="Amidase signature (AS) domain"/>
    <property type="match status" value="1"/>
</dbReference>
<gene>
    <name evidence="2" type="ORF">DLM46_34780</name>
</gene>